<dbReference type="InterPro" id="IPR038185">
    <property type="entry name" value="MyTH4_dom_sf"/>
</dbReference>
<feature type="domain" description="FERM" evidence="2">
    <location>
        <begin position="108"/>
        <end position="167"/>
    </location>
</feature>
<comment type="caution">
    <text evidence="4">The sequence shown here is derived from an EMBL/GenBank/DDBJ whole genome shotgun (WGS) entry which is preliminary data.</text>
</comment>
<protein>
    <submittedName>
        <fullName evidence="4">Unconventional myosin-VIIa</fullName>
    </submittedName>
</protein>
<evidence type="ECO:0000259" key="2">
    <source>
        <dbReference type="PROSITE" id="PS50057"/>
    </source>
</evidence>
<dbReference type="PROSITE" id="PS51016">
    <property type="entry name" value="MYTH4"/>
    <property type="match status" value="1"/>
</dbReference>
<proteinExistence type="inferred from homology"/>
<dbReference type="Gene3D" id="1.25.40.530">
    <property type="entry name" value="MyTH4 domain"/>
    <property type="match status" value="2"/>
</dbReference>
<dbReference type="PANTHER" id="PTHR22692:SF34">
    <property type="entry name" value="MYOSIN VIIA"/>
    <property type="match status" value="1"/>
</dbReference>
<dbReference type="Gene3D" id="3.10.20.90">
    <property type="entry name" value="Phosphatidylinositol 3-kinase Catalytic Subunit, Chain A, domain 1"/>
    <property type="match status" value="1"/>
</dbReference>
<dbReference type="InterPro" id="IPR000299">
    <property type="entry name" value="FERM_domain"/>
</dbReference>
<sequence>MLLKNYIPTVSIVEELFFLQVTRRLTEGDYGLHGNSMLEDRPTSNLEKLHFIIGNGILRPALRTFIVNGPPGYAPYCEERLRRTFGNRTRTQPPSWLELQATKSKKPIMLPVTFMDGTTKTLLADSATTASELCNALADKISLRDRFGFSLYIALFDKVRPGGGGGA</sequence>
<dbReference type="Proteomes" id="UP000314294">
    <property type="component" value="Unassembled WGS sequence"/>
</dbReference>
<dbReference type="InterPro" id="IPR029071">
    <property type="entry name" value="Ubiquitin-like_domsf"/>
</dbReference>
<dbReference type="EMBL" id="SRLO01007633">
    <property type="protein sequence ID" value="TNN27863.1"/>
    <property type="molecule type" value="Genomic_DNA"/>
</dbReference>
<gene>
    <name evidence="4" type="primary">Myo7a_1</name>
    <name evidence="4" type="ORF">EYF80_061990</name>
</gene>
<keyword evidence="5" id="KW-1185">Reference proteome</keyword>
<evidence type="ECO:0000259" key="3">
    <source>
        <dbReference type="PROSITE" id="PS51016"/>
    </source>
</evidence>
<dbReference type="Pfam" id="PF21989">
    <property type="entry name" value="RA_2"/>
    <property type="match status" value="1"/>
</dbReference>
<dbReference type="PROSITE" id="PS50057">
    <property type="entry name" value="FERM_3"/>
    <property type="match status" value="1"/>
</dbReference>
<evidence type="ECO:0000256" key="1">
    <source>
        <dbReference type="ARBA" id="ARBA00008314"/>
    </source>
</evidence>
<evidence type="ECO:0000313" key="5">
    <source>
        <dbReference type="Proteomes" id="UP000314294"/>
    </source>
</evidence>
<feature type="domain" description="MyTH4" evidence="3">
    <location>
        <begin position="1"/>
        <end position="103"/>
    </location>
</feature>
<evidence type="ECO:0000313" key="4">
    <source>
        <dbReference type="EMBL" id="TNN27863.1"/>
    </source>
</evidence>
<organism evidence="4 5">
    <name type="scientific">Liparis tanakae</name>
    <name type="common">Tanaka's snailfish</name>
    <dbReference type="NCBI Taxonomy" id="230148"/>
    <lineage>
        <taxon>Eukaryota</taxon>
        <taxon>Metazoa</taxon>
        <taxon>Chordata</taxon>
        <taxon>Craniata</taxon>
        <taxon>Vertebrata</taxon>
        <taxon>Euteleostomi</taxon>
        <taxon>Actinopterygii</taxon>
        <taxon>Neopterygii</taxon>
        <taxon>Teleostei</taxon>
        <taxon>Neoteleostei</taxon>
        <taxon>Acanthomorphata</taxon>
        <taxon>Eupercaria</taxon>
        <taxon>Perciformes</taxon>
        <taxon>Cottioidei</taxon>
        <taxon>Cottales</taxon>
        <taxon>Liparidae</taxon>
        <taxon>Liparis</taxon>
    </lineage>
</organism>
<reference evidence="4 5" key="1">
    <citation type="submission" date="2019-03" db="EMBL/GenBank/DDBJ databases">
        <title>First draft genome of Liparis tanakae, snailfish: a comprehensive survey of snailfish specific genes.</title>
        <authorList>
            <person name="Kim W."/>
            <person name="Song I."/>
            <person name="Jeong J.-H."/>
            <person name="Kim D."/>
            <person name="Kim S."/>
            <person name="Ryu S."/>
            <person name="Song J.Y."/>
            <person name="Lee S.K."/>
        </authorList>
    </citation>
    <scope>NUCLEOTIDE SEQUENCE [LARGE SCALE GENOMIC DNA]</scope>
    <source>
        <tissue evidence="4">Muscle</tissue>
    </source>
</reference>
<name>A0A4Z2EGF2_9TELE</name>
<dbReference type="GO" id="GO:0005856">
    <property type="term" value="C:cytoskeleton"/>
    <property type="evidence" value="ECO:0007669"/>
    <property type="project" value="InterPro"/>
</dbReference>
<dbReference type="SUPFAM" id="SSF54236">
    <property type="entry name" value="Ubiquitin-like"/>
    <property type="match status" value="1"/>
</dbReference>
<accession>A0A4Z2EGF2</accession>
<dbReference type="PANTHER" id="PTHR22692">
    <property type="entry name" value="MYOSIN VII, XV"/>
    <property type="match status" value="1"/>
</dbReference>
<dbReference type="AlphaFoldDB" id="A0A4Z2EGF2"/>
<comment type="similarity">
    <text evidence="1">Belongs to the TRAFAC class myosin-kinesin ATPase superfamily. Myosin family.</text>
</comment>
<dbReference type="OrthoDB" id="6108017at2759"/>
<dbReference type="InterPro" id="IPR000857">
    <property type="entry name" value="MyTH4_dom"/>
</dbReference>
<dbReference type="InterPro" id="IPR051567">
    <property type="entry name" value="Unconventional_Myosin_ATPase"/>
</dbReference>